<dbReference type="KEGG" id="vcn:VOLCADRAFT_91049"/>
<dbReference type="Proteomes" id="UP000001058">
    <property type="component" value="Unassembled WGS sequence"/>
</dbReference>
<dbReference type="GeneID" id="9617851"/>
<sequence length="473" mass="51928">MTLHFSELRAAGECAHNKRHTDECADSTYTEECEDNLLKMANCNKTAHFSFTAGFGHPPGVVLRATPGIGAADDARTASNHMSAMNRMYNISMQSQMTWSQGFPMVQPSLQAMPVMQPSEAPQMQQQGEAPASKEAGRGKPRGRKPKATSPQRVVLKAKIPRPPITKDAVVDDDDGDDKHIPDAVDGDSGDDSGDQAGKRAGAKRKRTEETVAVTRLCSRDDDAEEEGRQRPLPRLQQAFPNPSGAFRGTFRLVRHTPEQINDKAADESMPEIKNRDAIFKLKGKCKRRITYPVNKATDELADIRPSNNPADAYVPRRDLGRQGSAQQALMRDRSCEGSAWPSTVVAVGLQAPDALAGNCTGVPGKSTVRVSPTDAMCMALADDLKDLTKAYREQNSCLDACYNAIGKLADVVMKLLQWEPVERRTRQLYTEQSIVLQKVEALNKLHDMGALADKDFDDAICKLKEELMKPLP</sequence>
<feature type="region of interest" description="Disordered" evidence="1">
    <location>
        <begin position="118"/>
        <end position="248"/>
    </location>
</feature>
<dbReference type="InParanoid" id="D8TW18"/>
<reference evidence="2 3" key="1">
    <citation type="journal article" date="2010" name="Science">
        <title>Genomic analysis of organismal complexity in the multicellular green alga Volvox carteri.</title>
        <authorList>
            <person name="Prochnik S.E."/>
            <person name="Umen J."/>
            <person name="Nedelcu A.M."/>
            <person name="Hallmann A."/>
            <person name="Miller S.M."/>
            <person name="Nishii I."/>
            <person name="Ferris P."/>
            <person name="Kuo A."/>
            <person name="Mitros T."/>
            <person name="Fritz-Laylin L.K."/>
            <person name="Hellsten U."/>
            <person name="Chapman J."/>
            <person name="Simakov O."/>
            <person name="Rensing S.A."/>
            <person name="Terry A."/>
            <person name="Pangilinan J."/>
            <person name="Kapitonov V."/>
            <person name="Jurka J."/>
            <person name="Salamov A."/>
            <person name="Shapiro H."/>
            <person name="Schmutz J."/>
            <person name="Grimwood J."/>
            <person name="Lindquist E."/>
            <person name="Lucas S."/>
            <person name="Grigoriev I.V."/>
            <person name="Schmitt R."/>
            <person name="Kirk D."/>
            <person name="Rokhsar D.S."/>
        </authorList>
    </citation>
    <scope>NUCLEOTIDE SEQUENCE [LARGE SCALE GENOMIC DNA]</scope>
    <source>
        <strain evidence="3">f. Nagariensis / Eve</strain>
    </source>
</reference>
<evidence type="ECO:0000313" key="3">
    <source>
        <dbReference type="Proteomes" id="UP000001058"/>
    </source>
</evidence>
<dbReference type="RefSeq" id="XP_002950656.1">
    <property type="nucleotide sequence ID" value="XM_002950610.1"/>
</dbReference>
<organism evidence="3">
    <name type="scientific">Volvox carteri f. nagariensis</name>
    <dbReference type="NCBI Taxonomy" id="3068"/>
    <lineage>
        <taxon>Eukaryota</taxon>
        <taxon>Viridiplantae</taxon>
        <taxon>Chlorophyta</taxon>
        <taxon>core chlorophytes</taxon>
        <taxon>Chlorophyceae</taxon>
        <taxon>CS clade</taxon>
        <taxon>Chlamydomonadales</taxon>
        <taxon>Volvocaceae</taxon>
        <taxon>Volvox</taxon>
    </lineage>
</organism>
<feature type="compositionally biased region" description="Acidic residues" evidence="1">
    <location>
        <begin position="185"/>
        <end position="194"/>
    </location>
</feature>
<evidence type="ECO:0000313" key="2">
    <source>
        <dbReference type="EMBL" id="EFJ48402.1"/>
    </source>
</evidence>
<evidence type="ECO:0000256" key="1">
    <source>
        <dbReference type="SAM" id="MobiDB-lite"/>
    </source>
</evidence>
<name>D8TW18_VOLCA</name>
<dbReference type="AlphaFoldDB" id="D8TW18"/>
<accession>D8TW18</accession>
<dbReference type="EMBL" id="GL378340">
    <property type="protein sequence ID" value="EFJ48402.1"/>
    <property type="molecule type" value="Genomic_DNA"/>
</dbReference>
<keyword evidence="3" id="KW-1185">Reference proteome</keyword>
<proteinExistence type="predicted"/>
<gene>
    <name evidence="2" type="ORF">VOLCADRAFT_91049</name>
</gene>
<protein>
    <submittedName>
        <fullName evidence="2">Uncharacterized protein</fullName>
    </submittedName>
</protein>